<dbReference type="NCBIfam" id="TIGR00786">
    <property type="entry name" value="dctM"/>
    <property type="match status" value="1"/>
</dbReference>
<keyword evidence="4 7" id="KW-0812">Transmembrane</keyword>
<evidence type="ECO:0000313" key="12">
    <source>
        <dbReference type="Proteomes" id="UP000251853"/>
    </source>
</evidence>
<dbReference type="Pfam" id="PF06808">
    <property type="entry name" value="DctM"/>
    <property type="match status" value="1"/>
</dbReference>
<feature type="transmembrane region" description="Helical" evidence="7">
    <location>
        <begin position="243"/>
        <end position="262"/>
    </location>
</feature>
<evidence type="ECO:0000256" key="2">
    <source>
        <dbReference type="ARBA" id="ARBA00022475"/>
    </source>
</evidence>
<dbReference type="InterPro" id="IPR004681">
    <property type="entry name" value="TRAP_DctM"/>
</dbReference>
<feature type="transmembrane region" description="Helical" evidence="7">
    <location>
        <begin position="214"/>
        <end position="237"/>
    </location>
</feature>
<dbReference type="EMBL" id="CZAB01000001">
    <property type="protein sequence ID" value="CUN89061.1"/>
    <property type="molecule type" value="Genomic_DNA"/>
</dbReference>
<feature type="transmembrane region" description="Helical" evidence="7">
    <location>
        <begin position="90"/>
        <end position="108"/>
    </location>
</feature>
<keyword evidence="3" id="KW-0997">Cell inner membrane</keyword>
<feature type="transmembrane region" description="Helical" evidence="7">
    <location>
        <begin position="336"/>
        <end position="355"/>
    </location>
</feature>
<dbReference type="Proteomes" id="UP000095512">
    <property type="component" value="Unassembled WGS sequence"/>
</dbReference>
<dbReference type="EMBL" id="UAVW01000015">
    <property type="protein sequence ID" value="SQB14583.1"/>
    <property type="molecule type" value="Genomic_DNA"/>
</dbReference>
<keyword evidence="2" id="KW-1003">Cell membrane</keyword>
<evidence type="ECO:0000256" key="4">
    <source>
        <dbReference type="ARBA" id="ARBA00022692"/>
    </source>
</evidence>
<proteinExistence type="predicted"/>
<evidence type="ECO:0000259" key="8">
    <source>
        <dbReference type="Pfam" id="PF06808"/>
    </source>
</evidence>
<dbReference type="PANTHER" id="PTHR33362">
    <property type="entry name" value="SIALIC ACID TRAP TRANSPORTER PERMEASE PROTEIN SIAT-RELATED"/>
    <property type="match status" value="1"/>
</dbReference>
<evidence type="ECO:0000256" key="1">
    <source>
        <dbReference type="ARBA" id="ARBA00004429"/>
    </source>
</evidence>
<feature type="transmembrane region" description="Helical" evidence="7">
    <location>
        <begin position="307"/>
        <end position="329"/>
    </location>
</feature>
<dbReference type="InterPro" id="IPR010656">
    <property type="entry name" value="DctM"/>
</dbReference>
<evidence type="ECO:0000313" key="10">
    <source>
        <dbReference type="EMBL" id="SQB14583.1"/>
    </source>
</evidence>
<keyword evidence="6 7" id="KW-0472">Membrane</keyword>
<evidence type="ECO:0000256" key="7">
    <source>
        <dbReference type="SAM" id="Phobius"/>
    </source>
</evidence>
<keyword evidence="5 7" id="KW-1133">Transmembrane helix</keyword>
<sequence length="456" mass="47866">MIGTMLGVLFVCLLGTVPIAVSLGLSCVATFSVFNAGSNMTQMLAQSTVTSIDSFSLMAIPFFMLVGSLMERGGIAKKLVDVAEMMTGTMPGGLGMAAIVASMFFAAISGSGPATAAAIGGIMIGAMTAQGYSKGYSGALIAAGSTIGPVIPPSIPMIMYGVTIGVSVSYMFIAGIIPGVLMGVALMIYNYFASKKRGYKGNETKAKTGREKAVVLKEAIPAILMPVIILGGIYSGVFTPTESAVIGVVYAIIVAVFVYHHLSRKAFCEAMFDAAITSATIMILFGAANTFGRILTMNRVPAMITDWMMSITSSRAMIMLMLNIALLIIGMFLDTISSIVLFGPIFAPIAIAIGFDPLHFGIIMVINLCIGMLTPPMGGNLFVAQRLFICGPVSSHGVTGTICFPQGTVWEGPLFPILYRSFSPGEPLCGLRETWSTMISAAVSMLFRATTRSSMT</sequence>
<protein>
    <submittedName>
        <fullName evidence="9">TRAP transporter, DctM subunit</fullName>
    </submittedName>
</protein>
<evidence type="ECO:0000256" key="3">
    <source>
        <dbReference type="ARBA" id="ARBA00022519"/>
    </source>
</evidence>
<name>A0A174AK17_9FIRM</name>
<feature type="transmembrane region" description="Helical" evidence="7">
    <location>
        <begin position="274"/>
        <end position="295"/>
    </location>
</feature>
<feature type="transmembrane region" description="Helical" evidence="7">
    <location>
        <begin position="361"/>
        <end position="383"/>
    </location>
</feature>
<organism evidence="9 11">
    <name type="scientific">Enterocloster clostridioformis</name>
    <dbReference type="NCBI Taxonomy" id="1531"/>
    <lineage>
        <taxon>Bacteria</taxon>
        <taxon>Bacillati</taxon>
        <taxon>Bacillota</taxon>
        <taxon>Clostridia</taxon>
        <taxon>Lachnospirales</taxon>
        <taxon>Lachnospiraceae</taxon>
        <taxon>Enterocloster</taxon>
    </lineage>
</organism>
<reference evidence="10 12" key="2">
    <citation type="submission" date="2018-06" db="EMBL/GenBank/DDBJ databases">
        <authorList>
            <consortium name="Pathogen Informatics"/>
            <person name="Doyle S."/>
        </authorList>
    </citation>
    <scope>NUCLEOTIDE SEQUENCE [LARGE SCALE GENOMIC DNA]</scope>
    <source>
        <strain evidence="10 12">NCTC11224</strain>
    </source>
</reference>
<feature type="domain" description="TRAP C4-dicarboxylate transport system permease DctM subunit" evidence="8">
    <location>
        <begin position="6"/>
        <end position="388"/>
    </location>
</feature>
<evidence type="ECO:0000313" key="11">
    <source>
        <dbReference type="Proteomes" id="UP000095512"/>
    </source>
</evidence>
<gene>
    <name evidence="9" type="primary">siaT_1</name>
    <name evidence="10" type="synonym">siaT_23</name>
    <name evidence="9" type="ORF">ERS852480_00086</name>
    <name evidence="10" type="ORF">NCTC11224_03637</name>
</gene>
<dbReference type="Proteomes" id="UP000251853">
    <property type="component" value="Unassembled WGS sequence"/>
</dbReference>
<comment type="subcellular location">
    <subcellularLocation>
        <location evidence="1">Cell inner membrane</location>
        <topology evidence="1">Multi-pass membrane protein</topology>
    </subcellularLocation>
</comment>
<feature type="transmembrane region" description="Helical" evidence="7">
    <location>
        <begin position="114"/>
        <end position="132"/>
    </location>
</feature>
<accession>A0A174AK17</accession>
<keyword evidence="12" id="KW-1185">Reference proteome</keyword>
<dbReference type="GO" id="GO:0005886">
    <property type="term" value="C:plasma membrane"/>
    <property type="evidence" value="ECO:0007669"/>
    <property type="project" value="UniProtKB-SubCell"/>
</dbReference>
<reference evidence="9 11" key="1">
    <citation type="submission" date="2015-09" db="EMBL/GenBank/DDBJ databases">
        <authorList>
            <consortium name="Pathogen Informatics"/>
        </authorList>
    </citation>
    <scope>NUCLEOTIDE SEQUENCE [LARGE SCALE GENOMIC DNA]</scope>
    <source>
        <strain evidence="9 11">2789STDY5834865</strain>
    </source>
</reference>
<dbReference type="GO" id="GO:0022857">
    <property type="term" value="F:transmembrane transporter activity"/>
    <property type="evidence" value="ECO:0007669"/>
    <property type="project" value="TreeGrafter"/>
</dbReference>
<feature type="transmembrane region" description="Helical" evidence="7">
    <location>
        <begin position="139"/>
        <end position="162"/>
    </location>
</feature>
<dbReference type="PANTHER" id="PTHR33362:SF3">
    <property type="entry name" value="SIALIC ACID TRAP TRANSPORTER PERMEASE PROTEIN SIAT"/>
    <property type="match status" value="1"/>
</dbReference>
<dbReference type="AlphaFoldDB" id="A0A174AK17"/>
<evidence type="ECO:0000256" key="5">
    <source>
        <dbReference type="ARBA" id="ARBA00022989"/>
    </source>
</evidence>
<dbReference type="PIRSF" id="PIRSF006066">
    <property type="entry name" value="HI0050"/>
    <property type="match status" value="1"/>
</dbReference>
<dbReference type="RefSeq" id="WP_368269657.1">
    <property type="nucleotide sequence ID" value="NZ_JBCPCJ010000078.1"/>
</dbReference>
<feature type="transmembrane region" description="Helical" evidence="7">
    <location>
        <begin position="168"/>
        <end position="193"/>
    </location>
</feature>
<feature type="transmembrane region" description="Helical" evidence="7">
    <location>
        <begin position="48"/>
        <end position="69"/>
    </location>
</feature>
<evidence type="ECO:0000256" key="6">
    <source>
        <dbReference type="ARBA" id="ARBA00023136"/>
    </source>
</evidence>
<evidence type="ECO:0000313" key="9">
    <source>
        <dbReference type="EMBL" id="CUN89061.1"/>
    </source>
</evidence>